<dbReference type="AlphaFoldDB" id="A0A024FTL8"/>
<sequence length="615" mass="69879">MWSNIVLPLLVGYHQVSQASAYRISVTLPDKYTQISRCRRCLERFMPRVTFSYDYGCGYYQGQDRSNVLLMYADITDDIPYDYISRSCSNDGKACYKMDDSVNRGIENKKLVNVVKELFIKIDPVPEEARHTVSKMERKGSTTRLFGVDLAADISKSERSDALKRARLSDFDPNHNTEKDQTGDASTSVGIFKYGIEQSTKHCLSLKNFLSEFSVLVCLQCLDPGEKDERYLVSFPDKKEHRWALRYTSSEDPKRTMKKCGSLCGDITWGSQDHCLAAHIDYNTGPSSALLANVETLLVVVKYRHTEKEACLRCVRPILKPVVEHNGDDDMHSVFPVSQEVFRSYWWNLLTPCSNHCIEVKSESRHLSKSLSDFYELDSLKPESGYAQSEEESTTSYFCMYISKRPPRNVEGCLNCLKGSKLYKSQNNDVWGTSDASRLIISPKALRVQELAIECSKSCGWLAGLSKPVCDFLQRMAKVHRAYCTESRQVQPEQQFVNVIKSLQAGPFLWYLQFENDDADMKIAFRELAFCIAVVTNAYVVSVTSCYLIVSPFKSEHVKSICNIPDIIRIADLIYVDSGSFSQPLSFQSVTLSLGFSENNTKQPKNLNTERLKIK</sequence>
<evidence type="ECO:0000313" key="3">
    <source>
        <dbReference type="EMBL" id="CCI10381.1"/>
    </source>
</evidence>
<feature type="signal peptide" evidence="2">
    <location>
        <begin position="1"/>
        <end position="21"/>
    </location>
</feature>
<feature type="compositionally biased region" description="Basic and acidic residues" evidence="1">
    <location>
        <begin position="165"/>
        <end position="182"/>
    </location>
</feature>
<evidence type="ECO:0000256" key="2">
    <source>
        <dbReference type="SAM" id="SignalP"/>
    </source>
</evidence>
<dbReference type="EMBL" id="CAIX01000230">
    <property type="protein sequence ID" value="CCI10381.1"/>
    <property type="molecule type" value="Genomic_DNA"/>
</dbReference>
<feature type="region of interest" description="Disordered" evidence="1">
    <location>
        <begin position="165"/>
        <end position="184"/>
    </location>
</feature>
<organism evidence="3 4">
    <name type="scientific">Albugo candida</name>
    <dbReference type="NCBI Taxonomy" id="65357"/>
    <lineage>
        <taxon>Eukaryota</taxon>
        <taxon>Sar</taxon>
        <taxon>Stramenopiles</taxon>
        <taxon>Oomycota</taxon>
        <taxon>Peronosporomycetes</taxon>
        <taxon>Albuginales</taxon>
        <taxon>Albuginaceae</taxon>
        <taxon>Albugo</taxon>
    </lineage>
</organism>
<gene>
    <name evidence="3" type="ORF">BN9_096430</name>
</gene>
<feature type="chain" id="PRO_5001529108" evidence="2">
    <location>
        <begin position="22"/>
        <end position="615"/>
    </location>
</feature>
<accession>A0A024FTL8</accession>
<proteinExistence type="predicted"/>
<protein>
    <submittedName>
        <fullName evidence="3">Uncharacterized protein</fullName>
    </submittedName>
</protein>
<comment type="caution">
    <text evidence="3">The sequence shown here is derived from an EMBL/GenBank/DDBJ whole genome shotgun (WGS) entry which is preliminary data.</text>
</comment>
<name>A0A024FTL8_9STRA</name>
<evidence type="ECO:0000313" key="4">
    <source>
        <dbReference type="Proteomes" id="UP000053237"/>
    </source>
</evidence>
<keyword evidence="4" id="KW-1185">Reference proteome</keyword>
<dbReference type="Proteomes" id="UP000053237">
    <property type="component" value="Unassembled WGS sequence"/>
</dbReference>
<reference evidence="3 4" key="1">
    <citation type="submission" date="2012-05" db="EMBL/GenBank/DDBJ databases">
        <title>Recombination and specialization in a pathogen metapopulation.</title>
        <authorList>
            <person name="Gardiner A."/>
            <person name="Kemen E."/>
            <person name="Schultz-Larsen T."/>
            <person name="MacLean D."/>
            <person name="Van Oosterhout C."/>
            <person name="Jones J.D.G."/>
        </authorList>
    </citation>
    <scope>NUCLEOTIDE SEQUENCE [LARGE SCALE GENOMIC DNA]</scope>
    <source>
        <strain evidence="3 4">Ac Nc2</strain>
    </source>
</reference>
<dbReference type="InParanoid" id="A0A024FTL8"/>
<keyword evidence="2" id="KW-0732">Signal</keyword>
<evidence type="ECO:0000256" key="1">
    <source>
        <dbReference type="SAM" id="MobiDB-lite"/>
    </source>
</evidence>